<name>A0A0F7FBW1_PAEDU</name>
<dbReference type="GO" id="GO:0043682">
    <property type="term" value="F:P-type divalent copper transporter activity"/>
    <property type="evidence" value="ECO:0007669"/>
    <property type="project" value="TreeGrafter"/>
</dbReference>
<dbReference type="InterPro" id="IPR036412">
    <property type="entry name" value="HAD-like_sf"/>
</dbReference>
<feature type="transmembrane region" description="Helical" evidence="2">
    <location>
        <begin position="12"/>
        <end position="29"/>
    </location>
</feature>
<keyword evidence="1" id="KW-1278">Translocase</keyword>
<dbReference type="GO" id="GO:0016020">
    <property type="term" value="C:membrane"/>
    <property type="evidence" value="ECO:0007669"/>
    <property type="project" value="TreeGrafter"/>
</dbReference>
<evidence type="ECO:0000256" key="2">
    <source>
        <dbReference type="SAM" id="Phobius"/>
    </source>
</evidence>
<dbReference type="SUPFAM" id="SSF56784">
    <property type="entry name" value="HAD-like"/>
    <property type="match status" value="1"/>
</dbReference>
<evidence type="ECO:0000313" key="4">
    <source>
        <dbReference type="Proteomes" id="UP000034189"/>
    </source>
</evidence>
<dbReference type="EMBL" id="CP011114">
    <property type="protein sequence ID" value="AKG36227.1"/>
    <property type="molecule type" value="Genomic_DNA"/>
</dbReference>
<proteinExistence type="predicted"/>
<reference evidence="3 4" key="2">
    <citation type="journal article" date="2016" name="Genome Announc.">
        <title>Genome Sequence of a Gram-Positive Diazotroph, Paenibacillus durus Type Strain ATCC 35681.</title>
        <authorList>
            <person name="Halim M.A."/>
            <person name="Rahman A.Y."/>
            <person name="Sim K.S."/>
            <person name="Yam H.C."/>
            <person name="Rahim A.A."/>
            <person name="Ghazali A.H."/>
            <person name="Najimudin N."/>
        </authorList>
    </citation>
    <scope>NUCLEOTIDE SEQUENCE [LARGE SCALE GENOMIC DNA]</scope>
    <source>
        <strain evidence="3 4">ATCC 35681</strain>
    </source>
</reference>
<dbReference type="PANTHER" id="PTHR43520:SF8">
    <property type="entry name" value="P-TYPE CU(+) TRANSPORTER"/>
    <property type="match status" value="1"/>
</dbReference>
<keyword evidence="2" id="KW-1133">Transmembrane helix</keyword>
<gene>
    <name evidence="3" type="ORF">VK70_18060</name>
</gene>
<dbReference type="GO" id="GO:0005507">
    <property type="term" value="F:copper ion binding"/>
    <property type="evidence" value="ECO:0007669"/>
    <property type="project" value="TreeGrafter"/>
</dbReference>
<dbReference type="HOGENOM" id="CLU_001771_10_7_9"/>
<protein>
    <submittedName>
        <fullName evidence="3">Uncharacterized protein</fullName>
    </submittedName>
</protein>
<dbReference type="PATRIC" id="fig|1333534.5.peg.3988"/>
<dbReference type="AlphaFoldDB" id="A0A0F7FBW1"/>
<keyword evidence="2" id="KW-0472">Membrane</keyword>
<accession>A0A0F7FBW1</accession>
<dbReference type="Proteomes" id="UP000034189">
    <property type="component" value="Chromosome"/>
</dbReference>
<organism evidence="3 4">
    <name type="scientific">Paenibacillus durus ATCC 35681</name>
    <dbReference type="NCBI Taxonomy" id="1333534"/>
    <lineage>
        <taxon>Bacteria</taxon>
        <taxon>Bacillati</taxon>
        <taxon>Bacillota</taxon>
        <taxon>Bacilli</taxon>
        <taxon>Bacillales</taxon>
        <taxon>Paenibacillaceae</taxon>
        <taxon>Paenibacillus</taxon>
    </lineage>
</organism>
<evidence type="ECO:0000256" key="1">
    <source>
        <dbReference type="ARBA" id="ARBA00022967"/>
    </source>
</evidence>
<sequence>MSRKTMLNIRQNLFWALGYNTLGIPVAAAGLIAPWIAGAAMAFSSISVVLNALRLQRLKV</sequence>
<keyword evidence="2" id="KW-0812">Transmembrane</keyword>
<dbReference type="GO" id="GO:0055070">
    <property type="term" value="P:copper ion homeostasis"/>
    <property type="evidence" value="ECO:0007669"/>
    <property type="project" value="TreeGrafter"/>
</dbReference>
<dbReference type="PANTHER" id="PTHR43520">
    <property type="entry name" value="ATP7, ISOFORM B"/>
    <property type="match status" value="1"/>
</dbReference>
<feature type="transmembrane region" description="Helical" evidence="2">
    <location>
        <begin position="35"/>
        <end position="53"/>
    </location>
</feature>
<reference evidence="3 4" key="1">
    <citation type="submission" date="2015-03" db="EMBL/GenBank/DDBJ databases">
        <authorList>
            <person name="Abdul Halim M."/>
        </authorList>
    </citation>
    <scope>NUCLEOTIDE SEQUENCE [LARGE SCALE GENOMIC DNA]</scope>
    <source>
        <strain evidence="3 4">ATCC 35681</strain>
    </source>
</reference>
<evidence type="ECO:0000313" key="3">
    <source>
        <dbReference type="EMBL" id="AKG36227.1"/>
    </source>
</evidence>